<organism evidence="5">
    <name type="scientific">Brassica cretica</name>
    <name type="common">Mustard</name>
    <dbReference type="NCBI Taxonomy" id="69181"/>
    <lineage>
        <taxon>Eukaryota</taxon>
        <taxon>Viridiplantae</taxon>
        <taxon>Streptophyta</taxon>
        <taxon>Embryophyta</taxon>
        <taxon>Tracheophyta</taxon>
        <taxon>Spermatophyta</taxon>
        <taxon>Magnoliopsida</taxon>
        <taxon>eudicotyledons</taxon>
        <taxon>Gunneridae</taxon>
        <taxon>Pentapetalae</taxon>
        <taxon>rosids</taxon>
        <taxon>malvids</taxon>
        <taxon>Brassicales</taxon>
        <taxon>Brassicaceae</taxon>
        <taxon>Brassiceae</taxon>
        <taxon>Brassica</taxon>
    </lineage>
</organism>
<dbReference type="PANTHER" id="PTHR18934">
    <property type="entry name" value="ATP-DEPENDENT RNA HELICASE"/>
    <property type="match status" value="1"/>
</dbReference>
<evidence type="ECO:0000256" key="2">
    <source>
        <dbReference type="ARBA" id="ARBA00047984"/>
    </source>
</evidence>
<dbReference type="GO" id="GO:0003724">
    <property type="term" value="F:RNA helicase activity"/>
    <property type="evidence" value="ECO:0007669"/>
    <property type="project" value="UniProtKB-EC"/>
</dbReference>
<comment type="caution">
    <text evidence="5">The sequence shown here is derived from an EMBL/GenBank/DDBJ whole genome shotgun (WGS) entry which is preliminary data.</text>
</comment>
<gene>
    <name evidence="5" type="ORF">F2Q70_00025931</name>
</gene>
<dbReference type="SUPFAM" id="SSF52540">
    <property type="entry name" value="P-loop containing nucleoside triphosphate hydrolases"/>
    <property type="match status" value="1"/>
</dbReference>
<reference evidence="5" key="1">
    <citation type="submission" date="2019-12" db="EMBL/GenBank/DDBJ databases">
        <title>Genome sequencing and annotation of Brassica cretica.</title>
        <authorList>
            <person name="Studholme D.J."/>
            <person name="Sarris P.F."/>
        </authorList>
    </citation>
    <scope>NUCLEOTIDE SEQUENCE</scope>
    <source>
        <strain evidence="5">PFS-102/07</strain>
        <tissue evidence="5">Leaf</tissue>
    </source>
</reference>
<evidence type="ECO:0000313" key="5">
    <source>
        <dbReference type="EMBL" id="KAF2602121.1"/>
    </source>
</evidence>
<accession>A0A8S9L815</accession>
<evidence type="ECO:0000256" key="3">
    <source>
        <dbReference type="SAM" id="MobiDB-lite"/>
    </source>
</evidence>
<proteinExistence type="predicted"/>
<keyword evidence="4" id="KW-0812">Transmembrane</keyword>
<dbReference type="PANTHER" id="PTHR18934:SF246">
    <property type="entry name" value="DEXH-BOX ATP-DEPENDENT RNA HELICASE DEXH4, CHLOROPLASTIC-RELATED"/>
    <property type="match status" value="1"/>
</dbReference>
<sequence>MVDDWISKANARQRAGRAGRVKPGLCFSLYTRHRFEKLMRPYQVPEMLRVPLVELCLQIKLLGLGYIKPFLSKEKVLPLLTAGLLLPFAALTPAGRAMPSSPPRLHDTDVDDCGD</sequence>
<keyword evidence="4" id="KW-0472">Membrane</keyword>
<feature type="region of interest" description="Disordered" evidence="3">
    <location>
        <begin position="95"/>
        <end position="115"/>
    </location>
</feature>
<dbReference type="GO" id="GO:0003723">
    <property type="term" value="F:RNA binding"/>
    <property type="evidence" value="ECO:0007669"/>
    <property type="project" value="TreeGrafter"/>
</dbReference>
<dbReference type="EMBL" id="QGKY02000094">
    <property type="protein sequence ID" value="KAF2602121.1"/>
    <property type="molecule type" value="Genomic_DNA"/>
</dbReference>
<evidence type="ECO:0000256" key="1">
    <source>
        <dbReference type="ARBA" id="ARBA00012552"/>
    </source>
</evidence>
<comment type="catalytic activity">
    <reaction evidence="2">
        <text>ATP + H2O = ADP + phosphate + H(+)</text>
        <dbReference type="Rhea" id="RHEA:13065"/>
        <dbReference type="ChEBI" id="CHEBI:15377"/>
        <dbReference type="ChEBI" id="CHEBI:15378"/>
        <dbReference type="ChEBI" id="CHEBI:30616"/>
        <dbReference type="ChEBI" id="CHEBI:43474"/>
        <dbReference type="ChEBI" id="CHEBI:456216"/>
        <dbReference type="EC" id="3.6.4.13"/>
    </reaction>
</comment>
<dbReference type="Gene3D" id="3.40.50.300">
    <property type="entry name" value="P-loop containing nucleotide triphosphate hydrolases"/>
    <property type="match status" value="1"/>
</dbReference>
<name>A0A8S9L815_BRACR</name>
<dbReference type="InterPro" id="IPR027417">
    <property type="entry name" value="P-loop_NTPase"/>
</dbReference>
<evidence type="ECO:0000256" key="4">
    <source>
        <dbReference type="SAM" id="Phobius"/>
    </source>
</evidence>
<dbReference type="EC" id="3.6.4.13" evidence="1"/>
<dbReference type="AlphaFoldDB" id="A0A8S9L815"/>
<protein>
    <recommendedName>
        <fullName evidence="1">RNA helicase</fullName>
        <ecNumber evidence="1">3.6.4.13</ecNumber>
    </recommendedName>
</protein>
<feature type="transmembrane region" description="Helical" evidence="4">
    <location>
        <begin position="76"/>
        <end position="95"/>
    </location>
</feature>
<keyword evidence="4" id="KW-1133">Transmembrane helix</keyword>